<dbReference type="Pfam" id="PF00006">
    <property type="entry name" value="ATP-synt_ab"/>
    <property type="match status" value="1"/>
</dbReference>
<keyword evidence="1 9" id="KW-0806">Transcription termination</keyword>
<dbReference type="SUPFAM" id="SSF50249">
    <property type="entry name" value="Nucleic acid-binding proteins"/>
    <property type="match status" value="1"/>
</dbReference>
<evidence type="ECO:0000256" key="2">
    <source>
        <dbReference type="ARBA" id="ARBA00022741"/>
    </source>
</evidence>
<dbReference type="SMART" id="SM00382">
    <property type="entry name" value="AAA"/>
    <property type="match status" value="1"/>
</dbReference>
<sequence>MSLNNNSHPSTDKKSGHLEKVNSDFSPETETEEVTGVLEILPDFGFLRRKGFGSSREDVYISSSQVRRFELRQGDVVKGIARPPKEGEKYWGLLRVDEVNGLEAERSRQRPRFEDLTPIFPREKIVLETKPEIISTRLLDLVAPIGRGQRGLIVSPPKAGKTWLMKDIANGLTTNYDDIDLMVVLIGERPEEVTDMERSVQGEVIASNFDEPPEEQVRVADLALDKAKRAVEMGRDVFMLVDSITRLARAHNLNVPPSGRTLSGGFDPAALYPPKRFFGAARNLEDGGSLTIIATALVDTGSRMDDLIYEEFKGTGNMEIHLDRRLANRRVWPAIDVLRSGTRREELLFSEEELKQVWRMHKMLDVLNSNKPEFQQGIEATQLLIQRIKKTKTNKEFLETLHEEIE</sequence>
<reference evidence="15" key="1">
    <citation type="submission" date="2017-03" db="EMBL/GenBank/DDBJ databases">
        <title>Novel pathways for hydrocarbon cycling and metabolic interdependencies in hydrothermal sediment communities.</title>
        <authorList>
            <person name="Dombrowski N."/>
            <person name="Seitz K."/>
            <person name="Teske A."/>
            <person name="Baker B."/>
        </authorList>
    </citation>
    <scope>NUCLEOTIDE SEQUENCE [LARGE SCALE GENOMIC DNA]</scope>
</reference>
<accession>A0A1W9NXQ7</accession>
<feature type="binding site" evidence="9">
    <location>
        <position position="189"/>
    </location>
    <ligand>
        <name>ATP</name>
        <dbReference type="ChEBI" id="CHEBI:30616"/>
    </ligand>
</feature>
<comment type="similarity">
    <text evidence="9 11">Belongs to the Rho family.</text>
</comment>
<evidence type="ECO:0000256" key="1">
    <source>
        <dbReference type="ARBA" id="ARBA00022472"/>
    </source>
</evidence>
<dbReference type="PANTHER" id="PTHR46425:SF1">
    <property type="entry name" value="TRANSCRIPTION TERMINATION FACTOR RHO"/>
    <property type="match status" value="1"/>
</dbReference>
<evidence type="ECO:0000256" key="9">
    <source>
        <dbReference type="HAMAP-Rule" id="MF_01884"/>
    </source>
</evidence>
<dbReference type="PROSITE" id="PS51856">
    <property type="entry name" value="RHO_RNA_BD"/>
    <property type="match status" value="1"/>
</dbReference>
<dbReference type="NCBIfam" id="TIGR00767">
    <property type="entry name" value="rho"/>
    <property type="match status" value="1"/>
</dbReference>
<evidence type="ECO:0000256" key="4">
    <source>
        <dbReference type="ARBA" id="ARBA00022806"/>
    </source>
</evidence>
<evidence type="ECO:0000256" key="3">
    <source>
        <dbReference type="ARBA" id="ARBA00022801"/>
    </source>
</evidence>
<keyword evidence="8 9" id="KW-0804">Transcription</keyword>
<feature type="region of interest" description="Disordered" evidence="12">
    <location>
        <begin position="1"/>
        <end position="30"/>
    </location>
</feature>
<dbReference type="Proteomes" id="UP000192520">
    <property type="component" value="Unassembled WGS sequence"/>
</dbReference>
<evidence type="ECO:0000256" key="8">
    <source>
        <dbReference type="ARBA" id="ARBA00023163"/>
    </source>
</evidence>
<dbReference type="GO" id="GO:0003723">
    <property type="term" value="F:RNA binding"/>
    <property type="evidence" value="ECO:0007669"/>
    <property type="project" value="UniProtKB-UniRule"/>
</dbReference>
<dbReference type="SMART" id="SM00357">
    <property type="entry name" value="CSP"/>
    <property type="match status" value="1"/>
</dbReference>
<feature type="compositionally biased region" description="Basic and acidic residues" evidence="12">
    <location>
        <begin position="10"/>
        <end position="22"/>
    </location>
</feature>
<dbReference type="CDD" id="cd01128">
    <property type="entry name" value="rho_factor_C"/>
    <property type="match status" value="1"/>
</dbReference>
<keyword evidence="6 9" id="KW-0694">RNA-binding</keyword>
<evidence type="ECO:0000256" key="11">
    <source>
        <dbReference type="PROSITE-ProRule" id="PRU01203"/>
    </source>
</evidence>
<dbReference type="Gene3D" id="3.40.50.300">
    <property type="entry name" value="P-loop containing nucleotide triphosphate hydrolases"/>
    <property type="match status" value="1"/>
</dbReference>
<feature type="binding site" evidence="9">
    <location>
        <begin position="158"/>
        <end position="163"/>
    </location>
    <ligand>
        <name>ATP</name>
        <dbReference type="ChEBI" id="CHEBI:30616"/>
    </ligand>
</feature>
<dbReference type="SUPFAM" id="SSF52540">
    <property type="entry name" value="P-loop containing nucleoside triphosphate hydrolases"/>
    <property type="match status" value="1"/>
</dbReference>
<evidence type="ECO:0000313" key="15">
    <source>
        <dbReference type="Proteomes" id="UP000192520"/>
    </source>
</evidence>
<keyword evidence="4 9" id="KW-0347">Helicase</keyword>
<dbReference type="GO" id="GO:0016787">
    <property type="term" value="F:hydrolase activity"/>
    <property type="evidence" value="ECO:0007669"/>
    <property type="project" value="UniProtKB-KW"/>
</dbReference>
<comment type="function">
    <text evidence="9">Facilitates transcription termination by a mechanism that involves Rho binding to the nascent RNA, activation of Rho's RNA-dependent ATPase activity, and release of the mRNA from the DNA template.</text>
</comment>
<evidence type="ECO:0000256" key="6">
    <source>
        <dbReference type="ARBA" id="ARBA00022884"/>
    </source>
</evidence>
<dbReference type="InterPro" id="IPR027417">
    <property type="entry name" value="P-loop_NTPase"/>
</dbReference>
<feature type="domain" description="Rho RNA-BD" evidence="13">
    <location>
        <begin position="31"/>
        <end position="103"/>
    </location>
</feature>
<dbReference type="GO" id="GO:0006353">
    <property type="term" value="P:DNA-templated transcription termination"/>
    <property type="evidence" value="ECO:0007669"/>
    <property type="project" value="UniProtKB-UniRule"/>
</dbReference>
<dbReference type="InterPro" id="IPR041703">
    <property type="entry name" value="Rho_factor_ATP-bd"/>
</dbReference>
<comment type="caution">
    <text evidence="14">The sequence shown here is derived from an EMBL/GenBank/DDBJ whole genome shotgun (WGS) entry which is preliminary data.</text>
</comment>
<dbReference type="GO" id="GO:0008186">
    <property type="term" value="F:ATP-dependent activity, acting on RNA"/>
    <property type="evidence" value="ECO:0007669"/>
    <property type="project" value="UniProtKB-UniRule"/>
</dbReference>
<evidence type="ECO:0000259" key="13">
    <source>
        <dbReference type="PROSITE" id="PS51856"/>
    </source>
</evidence>
<dbReference type="Gene3D" id="2.40.50.140">
    <property type="entry name" value="Nucleic acid-binding proteins"/>
    <property type="match status" value="1"/>
</dbReference>
<dbReference type="EC" id="3.6.4.-" evidence="9 10"/>
<gene>
    <name evidence="9" type="primary">rho</name>
    <name evidence="14" type="ORF">B5M47_02895</name>
</gene>
<dbReference type="InterPro" id="IPR003593">
    <property type="entry name" value="AAA+_ATPase"/>
</dbReference>
<evidence type="ECO:0000256" key="7">
    <source>
        <dbReference type="ARBA" id="ARBA00023015"/>
    </source>
</evidence>
<comment type="caution">
    <text evidence="9">Lacks conserved residue(s) required for the propagation of feature annotation.</text>
</comment>
<evidence type="ECO:0000256" key="12">
    <source>
        <dbReference type="SAM" id="MobiDB-lite"/>
    </source>
</evidence>
<organism evidence="14 15">
    <name type="scientific">candidate division CPR3 bacterium 4484_211</name>
    <dbReference type="NCBI Taxonomy" id="1968527"/>
    <lineage>
        <taxon>Bacteria</taxon>
        <taxon>Bacteria division CPR3</taxon>
    </lineage>
</organism>
<feature type="binding site" evidence="9">
    <location>
        <begin position="146"/>
        <end position="151"/>
    </location>
    <ligand>
        <name>ATP</name>
        <dbReference type="ChEBI" id="CHEBI:30616"/>
    </ligand>
</feature>
<comment type="subunit">
    <text evidence="9">Homohexamer. The homohexamer assembles into an open ring structure.</text>
</comment>
<evidence type="ECO:0000256" key="5">
    <source>
        <dbReference type="ARBA" id="ARBA00022840"/>
    </source>
</evidence>
<dbReference type="InterPro" id="IPR011113">
    <property type="entry name" value="Rho_RNA-bd"/>
</dbReference>
<dbReference type="InterPro" id="IPR011129">
    <property type="entry name" value="CSD"/>
</dbReference>
<proteinExistence type="inferred from homology"/>
<dbReference type="CDD" id="cd04459">
    <property type="entry name" value="Rho_CSD"/>
    <property type="match status" value="1"/>
</dbReference>
<protein>
    <recommendedName>
        <fullName evidence="9 10">Transcription termination factor Rho</fullName>
        <ecNumber evidence="9 10">3.6.4.-</ecNumber>
    </recommendedName>
    <alternativeName>
        <fullName evidence="9">ATP-dependent helicase Rho</fullName>
    </alternativeName>
</protein>
<keyword evidence="5 9" id="KW-0067">ATP-binding</keyword>
<dbReference type="AlphaFoldDB" id="A0A1W9NXQ7"/>
<keyword evidence="3 9" id="KW-0378">Hydrolase</keyword>
<dbReference type="Pfam" id="PF07497">
    <property type="entry name" value="Rho_RNA_bind"/>
    <property type="match status" value="1"/>
</dbReference>
<keyword evidence="7 9" id="KW-0805">Transcription regulation</keyword>
<dbReference type="STRING" id="1968527.B5M47_02895"/>
<dbReference type="InterPro" id="IPR000194">
    <property type="entry name" value="ATPase_F1/V1/A1_a/bsu_nucl-bd"/>
</dbReference>
<dbReference type="HAMAP" id="MF_01884">
    <property type="entry name" value="Rho"/>
    <property type="match status" value="1"/>
</dbReference>
<dbReference type="EMBL" id="MZGJ01000016">
    <property type="protein sequence ID" value="OQX50864.1"/>
    <property type="molecule type" value="Genomic_DNA"/>
</dbReference>
<dbReference type="NCBIfam" id="NF006886">
    <property type="entry name" value="PRK09376.1"/>
    <property type="match status" value="1"/>
</dbReference>
<evidence type="ECO:0000256" key="10">
    <source>
        <dbReference type="NCBIfam" id="TIGR00767"/>
    </source>
</evidence>
<evidence type="ECO:0000313" key="14">
    <source>
        <dbReference type="EMBL" id="OQX50864.1"/>
    </source>
</evidence>
<dbReference type="GO" id="GO:0004386">
    <property type="term" value="F:helicase activity"/>
    <property type="evidence" value="ECO:0007669"/>
    <property type="project" value="UniProtKB-UniRule"/>
</dbReference>
<dbReference type="GO" id="GO:0005524">
    <property type="term" value="F:ATP binding"/>
    <property type="evidence" value="ECO:0007669"/>
    <property type="project" value="UniProtKB-UniRule"/>
</dbReference>
<dbReference type="InterPro" id="IPR004665">
    <property type="entry name" value="Term_rho"/>
</dbReference>
<keyword evidence="2 9" id="KW-0547">Nucleotide-binding</keyword>
<dbReference type="InterPro" id="IPR012340">
    <property type="entry name" value="NA-bd_OB-fold"/>
</dbReference>
<name>A0A1W9NXQ7_UNCC3</name>
<dbReference type="PANTHER" id="PTHR46425">
    <property type="entry name" value="TRANSCRIPTION TERMINATION FACTOR RHO"/>
    <property type="match status" value="1"/>
</dbReference>